<comment type="similarity">
    <text evidence="1">Belongs to the OAF family.</text>
</comment>
<reference evidence="5" key="1">
    <citation type="submission" date="2018-03" db="EMBL/GenBank/DDBJ databases">
        <title>The relapsing fever spirochete Borrelia turicatae persists in the highly oxidative environment of its soft-bodied tick vector.</title>
        <authorList>
            <person name="Bourret T.J."/>
            <person name="Boyle W.K."/>
            <person name="Valenzuela J.G."/>
            <person name="Oliveira F."/>
            <person name="Lopez J.E."/>
        </authorList>
    </citation>
    <scope>NUCLEOTIDE SEQUENCE</scope>
    <source>
        <strain evidence="5">Kansas strain/isolate</strain>
        <tissue evidence="5">Salivary glands</tissue>
    </source>
</reference>
<proteinExistence type="inferred from homology"/>
<dbReference type="RefSeq" id="XP_064470430.1">
    <property type="nucleotide sequence ID" value="XM_064614360.1"/>
</dbReference>
<dbReference type="Pfam" id="PF22873">
    <property type="entry name" value="OAF_C"/>
    <property type="match status" value="1"/>
</dbReference>
<dbReference type="AlphaFoldDB" id="A0A2R5LG09"/>
<dbReference type="InterPro" id="IPR053897">
    <property type="entry name" value="Oaf_C"/>
</dbReference>
<dbReference type="InterPro" id="IPR026315">
    <property type="entry name" value="Oaf"/>
</dbReference>
<keyword evidence="2" id="KW-0732">Signal</keyword>
<feature type="domain" description="Out at first protein BRICHOS-like" evidence="3">
    <location>
        <begin position="21"/>
        <end position="169"/>
    </location>
</feature>
<organism evidence="5">
    <name type="scientific">Ornithodoros turicata</name>
    <dbReference type="NCBI Taxonomy" id="34597"/>
    <lineage>
        <taxon>Eukaryota</taxon>
        <taxon>Metazoa</taxon>
        <taxon>Ecdysozoa</taxon>
        <taxon>Arthropoda</taxon>
        <taxon>Chelicerata</taxon>
        <taxon>Arachnida</taxon>
        <taxon>Acari</taxon>
        <taxon>Parasitiformes</taxon>
        <taxon>Ixodida</taxon>
        <taxon>Ixodoidea</taxon>
        <taxon>Argasidae</taxon>
        <taxon>Ornithodorinae</taxon>
        <taxon>Ornithodoros</taxon>
    </lineage>
</organism>
<dbReference type="PANTHER" id="PTHR13423">
    <property type="entry name" value="OUT AT FIRST"/>
    <property type="match status" value="1"/>
</dbReference>
<dbReference type="KEGG" id="oti:135385176"/>
<evidence type="ECO:0000256" key="2">
    <source>
        <dbReference type="SAM" id="SignalP"/>
    </source>
</evidence>
<protein>
    <submittedName>
        <fullName evidence="5">Putative conserved secreted protein</fullName>
    </submittedName>
</protein>
<accession>A0A2R5LG09</accession>
<dbReference type="EMBL" id="GGLE01004327">
    <property type="protein sequence ID" value="MBY08453.1"/>
    <property type="molecule type" value="Transcribed_RNA"/>
</dbReference>
<sequence length="265" mass="30280">MVRLNLLILLCQVAFQISLCQLVINVRNQGGDVLHENLIANTSDETILLEFRKPEGTHVTQFIDFKMEVQVFRVLVLGEEEQSQNLYQVMCFVTRFNKVNFISVDAMSKLRQRNPTAIRQPEEDRGRELLSMDLGVDLTKSSIISPHLPAFCQEAADATYAREVDLRGWATTKASSKDLVDLTAAVHHLPSDPSLVHCNASSNWWQPCQCHLEVCVGWYPCGLKYCRGKDATSGRPTSFRCGIKSCRKCRDFEYYVREKRQCLWD</sequence>
<dbReference type="PANTHER" id="PTHR13423:SF2">
    <property type="entry name" value="OUT AT FIRST PROTEIN HOMOLOG"/>
    <property type="match status" value="1"/>
</dbReference>
<evidence type="ECO:0000259" key="4">
    <source>
        <dbReference type="Pfam" id="PF22873"/>
    </source>
</evidence>
<evidence type="ECO:0000256" key="1">
    <source>
        <dbReference type="ARBA" id="ARBA00005786"/>
    </source>
</evidence>
<feature type="signal peptide" evidence="2">
    <location>
        <begin position="1"/>
        <end position="20"/>
    </location>
</feature>
<evidence type="ECO:0000259" key="3">
    <source>
        <dbReference type="Pfam" id="PF14941"/>
    </source>
</evidence>
<dbReference type="Pfam" id="PF14941">
    <property type="entry name" value="OAF_N"/>
    <property type="match status" value="1"/>
</dbReference>
<evidence type="ECO:0000313" key="5">
    <source>
        <dbReference type="EMBL" id="MBY08453.1"/>
    </source>
</evidence>
<feature type="domain" description="Out at first C-terminal" evidence="4">
    <location>
        <begin position="198"/>
        <end position="265"/>
    </location>
</feature>
<dbReference type="InterPro" id="IPR053894">
    <property type="entry name" value="OAF_N"/>
</dbReference>
<feature type="chain" id="PRO_5015328365" evidence="2">
    <location>
        <begin position="21"/>
        <end position="265"/>
    </location>
</feature>
<dbReference type="GeneID" id="135385176"/>
<dbReference type="CTD" id="220323"/>
<name>A0A2R5LG09_9ACAR</name>